<feature type="transmembrane region" description="Helical" evidence="3">
    <location>
        <begin position="161"/>
        <end position="183"/>
    </location>
</feature>
<dbReference type="InterPro" id="IPR001647">
    <property type="entry name" value="HTH_TetR"/>
</dbReference>
<evidence type="ECO:0000256" key="2">
    <source>
        <dbReference type="PROSITE-ProRule" id="PRU00335"/>
    </source>
</evidence>
<name>A0A3R6BH01_9BACT</name>
<evidence type="ECO:0000256" key="3">
    <source>
        <dbReference type="SAM" id="Phobius"/>
    </source>
</evidence>
<dbReference type="RefSeq" id="WP_122205157.1">
    <property type="nucleotide sequence ID" value="NZ_QSII01000053.1"/>
</dbReference>
<dbReference type="PROSITE" id="PS50977">
    <property type="entry name" value="HTH_TETR_2"/>
    <property type="match status" value="1"/>
</dbReference>
<dbReference type="Gene3D" id="1.10.357.10">
    <property type="entry name" value="Tetracycline Repressor, domain 2"/>
    <property type="match status" value="1"/>
</dbReference>
<reference evidence="5 6" key="1">
    <citation type="submission" date="2018-08" db="EMBL/GenBank/DDBJ databases">
        <title>A genome reference for cultivated species of the human gut microbiota.</title>
        <authorList>
            <person name="Zou Y."/>
            <person name="Xue W."/>
            <person name="Luo G."/>
        </authorList>
    </citation>
    <scope>NUCLEOTIDE SEQUENCE [LARGE SCALE GENOMIC DNA]</scope>
    <source>
        <strain evidence="5 6">AM34-17</strain>
    </source>
</reference>
<comment type="caution">
    <text evidence="5">The sequence shown here is derived from an EMBL/GenBank/DDBJ whole genome shotgun (WGS) entry which is preliminary data.</text>
</comment>
<keyword evidence="3" id="KW-1133">Transmembrane helix</keyword>
<organism evidence="5 6">
    <name type="scientific">Parabacteroides merdae</name>
    <dbReference type="NCBI Taxonomy" id="46503"/>
    <lineage>
        <taxon>Bacteria</taxon>
        <taxon>Pseudomonadati</taxon>
        <taxon>Bacteroidota</taxon>
        <taxon>Bacteroidia</taxon>
        <taxon>Bacteroidales</taxon>
        <taxon>Tannerellaceae</taxon>
        <taxon>Parabacteroides</taxon>
    </lineage>
</organism>
<evidence type="ECO:0000313" key="6">
    <source>
        <dbReference type="Proteomes" id="UP000286260"/>
    </source>
</evidence>
<gene>
    <name evidence="5" type="ORF">DW828_19935</name>
</gene>
<keyword evidence="1 2" id="KW-0238">DNA-binding</keyword>
<dbReference type="EMBL" id="QSII01000053">
    <property type="protein sequence ID" value="RHC78006.1"/>
    <property type="molecule type" value="Genomic_DNA"/>
</dbReference>
<keyword evidence="3" id="KW-0812">Transmembrane</keyword>
<accession>A0A3R6BH01</accession>
<dbReference type="Pfam" id="PF00440">
    <property type="entry name" value="TetR_N"/>
    <property type="match status" value="1"/>
</dbReference>
<sequence length="201" mass="23435">MRHKAENSESKNKILIEAFKLFSYKPFEKVTFADLEKATGLSRGAILYHIQTKENLFDMVLDNLIFKRSTIKCCDNIVGLWNNIDRFIQERTNEQELLSSLDIANVNKAFFNIECSGFSYSDKMTDFASSWVKDEFANWTRLLNEAIILKEIKSDIDVVTYAHIFMNIFMGASYIGVGLPYGYDIENMRKQYRIIYNQIKL</sequence>
<dbReference type="InterPro" id="IPR009057">
    <property type="entry name" value="Homeodomain-like_sf"/>
</dbReference>
<dbReference type="Proteomes" id="UP000286260">
    <property type="component" value="Unassembled WGS sequence"/>
</dbReference>
<feature type="domain" description="HTH tetR-type" evidence="4">
    <location>
        <begin position="8"/>
        <end position="68"/>
    </location>
</feature>
<evidence type="ECO:0000313" key="5">
    <source>
        <dbReference type="EMBL" id="RHC78006.1"/>
    </source>
</evidence>
<protein>
    <submittedName>
        <fullName evidence="5">TetR/AcrR family transcriptional regulator</fullName>
    </submittedName>
</protein>
<proteinExistence type="predicted"/>
<feature type="DNA-binding region" description="H-T-H motif" evidence="2">
    <location>
        <begin position="31"/>
        <end position="50"/>
    </location>
</feature>
<keyword evidence="3" id="KW-0472">Membrane</keyword>
<evidence type="ECO:0000259" key="4">
    <source>
        <dbReference type="PROSITE" id="PS50977"/>
    </source>
</evidence>
<dbReference type="AlphaFoldDB" id="A0A3R6BH01"/>
<dbReference type="GO" id="GO:0003677">
    <property type="term" value="F:DNA binding"/>
    <property type="evidence" value="ECO:0007669"/>
    <property type="project" value="UniProtKB-UniRule"/>
</dbReference>
<dbReference type="SUPFAM" id="SSF46689">
    <property type="entry name" value="Homeodomain-like"/>
    <property type="match status" value="1"/>
</dbReference>
<evidence type="ECO:0000256" key="1">
    <source>
        <dbReference type="ARBA" id="ARBA00023125"/>
    </source>
</evidence>